<sequence length="345" mass="37375">MSLLWMVFLLSGIAATQNQVVLSQITPDNTIGVCYGLLGNDLPPSTEVIQLYKQYGIRKLRLFDPNPAALQALRGSQIVVSLGMRNEDLPTLAASQAAVESWFVTNVQPYINDVLFGYITIGNEVVPGPLGTFVYPVMQLLQNVLIAKNLPNIKVTTVVPANVLGVSYPPSAGAFSAEANNDMVNILKFLSAQKSPLMINVYPYFAYASNTKDIRLDYAQFTATGVVVQDGALGYVNLFDAIVDAFFSAMERAGVADVNVVVSESGWPSAGNGELTTPALASTYNQNFVKHILEKKGTPKRPNIIIEGFIFAMFNENQKPAGTEQNFGLFFPNKTPVYPVFSAAG</sequence>
<feature type="chain" id="PRO_5014601786" description="glucan endo-1,3-beta-D-glucosidase" evidence="10">
    <location>
        <begin position="19"/>
        <end position="345"/>
    </location>
</feature>
<dbReference type="EC" id="3.2.1.39" evidence="3"/>
<evidence type="ECO:0000256" key="8">
    <source>
        <dbReference type="RuleBase" id="RU004335"/>
    </source>
</evidence>
<feature type="signal peptide" evidence="10">
    <location>
        <begin position="1"/>
        <end position="18"/>
    </location>
</feature>
<evidence type="ECO:0000313" key="11">
    <source>
        <dbReference type="EMBL" id="SPD00782.1"/>
    </source>
</evidence>
<dbReference type="InterPro" id="IPR044965">
    <property type="entry name" value="Glyco_hydro_17_plant"/>
</dbReference>
<keyword evidence="4 9" id="KW-0378">Hydrolase</keyword>
<dbReference type="FunFam" id="3.20.20.80:FF:000010">
    <property type="entry name" value="glucan endo-1,3-beta-glucosidase, basic"/>
    <property type="match status" value="1"/>
</dbReference>
<dbReference type="PANTHER" id="PTHR32227">
    <property type="entry name" value="GLUCAN ENDO-1,3-BETA-GLUCOSIDASE BG1-RELATED-RELATED"/>
    <property type="match status" value="1"/>
</dbReference>
<dbReference type="GO" id="GO:0042973">
    <property type="term" value="F:glucan endo-1,3-beta-D-glucosidase activity"/>
    <property type="evidence" value="ECO:0007669"/>
    <property type="project" value="UniProtKB-EC"/>
</dbReference>
<dbReference type="InterPro" id="IPR000490">
    <property type="entry name" value="Glyco_hydro_17"/>
</dbReference>
<evidence type="ECO:0000256" key="10">
    <source>
        <dbReference type="SAM" id="SignalP"/>
    </source>
</evidence>
<dbReference type="InterPro" id="IPR017853">
    <property type="entry name" value="GH"/>
</dbReference>
<dbReference type="SUPFAM" id="SSF51445">
    <property type="entry name" value="(Trans)glycosidases"/>
    <property type="match status" value="1"/>
</dbReference>
<keyword evidence="5 9" id="KW-0326">Glycosidase</keyword>
<keyword evidence="10" id="KW-0732">Signal</keyword>
<dbReference type="EMBL" id="OIVN01002120">
    <property type="protein sequence ID" value="SPD00782.1"/>
    <property type="molecule type" value="Genomic_DNA"/>
</dbReference>
<evidence type="ECO:0000256" key="2">
    <source>
        <dbReference type="ARBA" id="ARBA00008773"/>
    </source>
</evidence>
<evidence type="ECO:0000256" key="7">
    <source>
        <dbReference type="ARBA" id="ARBA00033417"/>
    </source>
</evidence>
<dbReference type="PROSITE" id="PS00587">
    <property type="entry name" value="GLYCOSYL_HYDROL_F17"/>
    <property type="match status" value="1"/>
</dbReference>
<evidence type="ECO:0000256" key="3">
    <source>
        <dbReference type="ARBA" id="ARBA00012780"/>
    </source>
</evidence>
<accession>A0A2N9GME2</accession>
<evidence type="ECO:0000256" key="5">
    <source>
        <dbReference type="ARBA" id="ARBA00023295"/>
    </source>
</evidence>
<dbReference type="AlphaFoldDB" id="A0A2N9GME2"/>
<evidence type="ECO:0000256" key="9">
    <source>
        <dbReference type="RuleBase" id="RU004336"/>
    </source>
</evidence>
<protein>
    <recommendedName>
        <fullName evidence="3">glucan endo-1,3-beta-D-glucosidase</fullName>
        <ecNumber evidence="3">3.2.1.39</ecNumber>
    </recommendedName>
    <alternativeName>
        <fullName evidence="6">(1-&gt;3)-beta-glucan endohydrolase</fullName>
    </alternativeName>
    <alternativeName>
        <fullName evidence="7">Beta-1,3-endoglucanase</fullName>
    </alternativeName>
</protein>
<evidence type="ECO:0000256" key="4">
    <source>
        <dbReference type="ARBA" id="ARBA00022801"/>
    </source>
</evidence>
<evidence type="ECO:0000256" key="6">
    <source>
        <dbReference type="ARBA" id="ARBA00033335"/>
    </source>
</evidence>
<comment type="catalytic activity">
    <reaction evidence="1">
        <text>Hydrolysis of (1-&gt;3)-beta-D-glucosidic linkages in (1-&gt;3)-beta-D-glucans.</text>
        <dbReference type="EC" id="3.2.1.39"/>
    </reaction>
</comment>
<comment type="similarity">
    <text evidence="2 8">Belongs to the glycosyl hydrolase 17 family.</text>
</comment>
<gene>
    <name evidence="11" type="ORF">FSB_LOCUS28664</name>
</gene>
<dbReference type="GO" id="GO:0005975">
    <property type="term" value="P:carbohydrate metabolic process"/>
    <property type="evidence" value="ECO:0007669"/>
    <property type="project" value="InterPro"/>
</dbReference>
<evidence type="ECO:0000256" key="1">
    <source>
        <dbReference type="ARBA" id="ARBA00000382"/>
    </source>
</evidence>
<organism evidence="11">
    <name type="scientific">Fagus sylvatica</name>
    <name type="common">Beechnut</name>
    <dbReference type="NCBI Taxonomy" id="28930"/>
    <lineage>
        <taxon>Eukaryota</taxon>
        <taxon>Viridiplantae</taxon>
        <taxon>Streptophyta</taxon>
        <taxon>Embryophyta</taxon>
        <taxon>Tracheophyta</taxon>
        <taxon>Spermatophyta</taxon>
        <taxon>Magnoliopsida</taxon>
        <taxon>eudicotyledons</taxon>
        <taxon>Gunneridae</taxon>
        <taxon>Pentapetalae</taxon>
        <taxon>rosids</taxon>
        <taxon>fabids</taxon>
        <taxon>Fagales</taxon>
        <taxon>Fagaceae</taxon>
        <taxon>Fagus</taxon>
    </lineage>
</organism>
<dbReference type="Gene3D" id="3.20.20.80">
    <property type="entry name" value="Glycosidases"/>
    <property type="match status" value="1"/>
</dbReference>
<proteinExistence type="inferred from homology"/>
<name>A0A2N9GME2_FAGSY</name>
<dbReference type="Pfam" id="PF00332">
    <property type="entry name" value="Glyco_hydro_17"/>
    <property type="match status" value="1"/>
</dbReference>
<reference evidence="11" key="1">
    <citation type="submission" date="2018-02" db="EMBL/GenBank/DDBJ databases">
        <authorList>
            <person name="Cohen D.B."/>
            <person name="Kent A.D."/>
        </authorList>
    </citation>
    <scope>NUCLEOTIDE SEQUENCE</scope>
</reference>